<evidence type="ECO:0000313" key="11">
    <source>
        <dbReference type="EMBL" id="MBB3104100.1"/>
    </source>
</evidence>
<keyword evidence="5 10" id="KW-0472">Membrane</keyword>
<comment type="similarity">
    <text evidence="1 10">Belongs to the outer membrane factor (OMF) (TC 1.B.17) family.</text>
</comment>
<keyword evidence="4" id="KW-0732">Signal</keyword>
<organism evidence="11 12">
    <name type="scientific">Azomonas macrocytogenes</name>
    <name type="common">Azotobacter macrocytogenes</name>
    <dbReference type="NCBI Taxonomy" id="69962"/>
    <lineage>
        <taxon>Bacteria</taxon>
        <taxon>Pseudomonadati</taxon>
        <taxon>Pseudomonadota</taxon>
        <taxon>Gammaproteobacteria</taxon>
        <taxon>Pseudomonadales</taxon>
        <taxon>Pseudomonadaceae</taxon>
        <taxon>Azomonas</taxon>
    </lineage>
</organism>
<keyword evidence="6 10" id="KW-0564">Palmitate</keyword>
<dbReference type="Proteomes" id="UP000549250">
    <property type="component" value="Unassembled WGS sequence"/>
</dbReference>
<evidence type="ECO:0000256" key="7">
    <source>
        <dbReference type="ARBA" id="ARBA00023237"/>
    </source>
</evidence>
<dbReference type="EMBL" id="JACHXI010000012">
    <property type="protein sequence ID" value="MBB3104100.1"/>
    <property type="molecule type" value="Genomic_DNA"/>
</dbReference>
<dbReference type="InterPro" id="IPR003423">
    <property type="entry name" value="OMP_efflux"/>
</dbReference>
<dbReference type="SUPFAM" id="SSF56954">
    <property type="entry name" value="Outer membrane efflux proteins (OEP)"/>
    <property type="match status" value="1"/>
</dbReference>
<comment type="subcellular location">
    <subcellularLocation>
        <location evidence="10">Cell outer membrane</location>
        <topology evidence="10">Lipid-anchor</topology>
    </subcellularLocation>
</comment>
<dbReference type="AlphaFoldDB" id="A0A839T5M7"/>
<evidence type="ECO:0000256" key="4">
    <source>
        <dbReference type="ARBA" id="ARBA00022729"/>
    </source>
</evidence>
<evidence type="ECO:0000256" key="3">
    <source>
        <dbReference type="ARBA" id="ARBA00022692"/>
    </source>
</evidence>
<dbReference type="GO" id="GO:0015562">
    <property type="term" value="F:efflux transmembrane transporter activity"/>
    <property type="evidence" value="ECO:0007669"/>
    <property type="project" value="InterPro"/>
</dbReference>
<dbReference type="PANTHER" id="PTHR30203:SF20">
    <property type="entry name" value="MULTIDRUG RESISTANCE OUTER MEMBRANE PROTEIN MDTP-RELATED"/>
    <property type="match status" value="1"/>
</dbReference>
<dbReference type="Gene3D" id="2.20.200.10">
    <property type="entry name" value="Outer membrane efflux proteins (OEP)"/>
    <property type="match status" value="1"/>
</dbReference>
<evidence type="ECO:0000256" key="8">
    <source>
        <dbReference type="ARBA" id="ARBA00023288"/>
    </source>
</evidence>
<dbReference type="NCBIfam" id="TIGR01845">
    <property type="entry name" value="outer_NodT"/>
    <property type="match status" value="1"/>
</dbReference>
<dbReference type="Pfam" id="PF02321">
    <property type="entry name" value="OEP"/>
    <property type="match status" value="2"/>
</dbReference>
<comment type="caution">
    <text evidence="11">The sequence shown here is derived from an EMBL/GenBank/DDBJ whole genome shotgun (WGS) entry which is preliminary data.</text>
</comment>
<dbReference type="InterPro" id="IPR010131">
    <property type="entry name" value="MdtP/NodT-like"/>
</dbReference>
<keyword evidence="8 10" id="KW-0449">Lipoprotein</keyword>
<evidence type="ECO:0000256" key="6">
    <source>
        <dbReference type="ARBA" id="ARBA00023139"/>
    </source>
</evidence>
<sequence>MNDTELVTDKAIQNAAEEAAWPSQQWWKAYGDPQLDAWIEQAMVDSPSLAQARARVRQAQAMAGIAEAMEEPQINLDVQLQRKRWPDDFFYGPSTLNRNTTWNNLSNLQFSYDLDLWGRLRNNQERALDLARIVATEERAAELELASNIVRTYIQLALHYEELAIVEASLKQREELLHLAERNLRMGLGTHLEVTEAEAPIPNVHRQLDIVHEDIALACNQLAALAGKGPGEGARLKRPKLSLHAEPALPSSLPLELLGRRPDVVASRWQVAAEARGIEVAKAEFYPNVNLLASVGSMAVEGGMLHFLQYANLVTTFGSAISLPVYDGGRRRGNLSATTAGYDIAVEQYNQTLVMALKNISDLLIRMHSLHEQGEFIKHGLETAERRYELAQNAYERGLVDYRRVLEAQTELFKQQRLREQVHASQLSTQAGLWVALGGGVLDAENNPADEKLKARDVTLRNFFD</sequence>
<evidence type="ECO:0000256" key="5">
    <source>
        <dbReference type="ARBA" id="ARBA00023136"/>
    </source>
</evidence>
<evidence type="ECO:0000256" key="9">
    <source>
        <dbReference type="ARBA" id="ARBA00037313"/>
    </source>
</evidence>
<evidence type="ECO:0000256" key="10">
    <source>
        <dbReference type="RuleBase" id="RU362097"/>
    </source>
</evidence>
<keyword evidence="12" id="KW-1185">Reference proteome</keyword>
<name>A0A839T5M7_AZOMA</name>
<keyword evidence="3 10" id="KW-0812">Transmembrane</keyword>
<gene>
    <name evidence="11" type="ORF">FHR87_002512</name>
</gene>
<dbReference type="PANTHER" id="PTHR30203">
    <property type="entry name" value="OUTER MEMBRANE CATION EFFLUX PROTEIN"/>
    <property type="match status" value="1"/>
</dbReference>
<dbReference type="Gene3D" id="1.20.1600.10">
    <property type="entry name" value="Outer membrane efflux proteins (OEP)"/>
    <property type="match status" value="1"/>
</dbReference>
<keyword evidence="7" id="KW-0998">Cell outer membrane</keyword>
<protein>
    <submittedName>
        <fullName evidence="11">NodT family efflux transporter outer membrane factor (OMF) lipoprotein</fullName>
    </submittedName>
</protein>
<accession>A0A839T5M7</accession>
<evidence type="ECO:0000256" key="2">
    <source>
        <dbReference type="ARBA" id="ARBA00022452"/>
    </source>
</evidence>
<comment type="function">
    <text evidence="9">Could be involved in resistance to puromycin, acriflavine and tetraphenylarsonium chloride.</text>
</comment>
<reference evidence="11 12" key="1">
    <citation type="submission" date="2020-08" db="EMBL/GenBank/DDBJ databases">
        <title>Genomic Encyclopedia of Type Strains, Phase III (KMG-III): the genomes of soil and plant-associated and newly described type strains.</title>
        <authorList>
            <person name="Whitman W."/>
        </authorList>
    </citation>
    <scope>NUCLEOTIDE SEQUENCE [LARGE SCALE GENOMIC DNA]</scope>
    <source>
        <strain evidence="11 12">CECT 4462</strain>
    </source>
</reference>
<evidence type="ECO:0000256" key="1">
    <source>
        <dbReference type="ARBA" id="ARBA00007613"/>
    </source>
</evidence>
<dbReference type="GO" id="GO:0009279">
    <property type="term" value="C:cell outer membrane"/>
    <property type="evidence" value="ECO:0007669"/>
    <property type="project" value="UniProtKB-SubCell"/>
</dbReference>
<keyword evidence="2 10" id="KW-1134">Transmembrane beta strand</keyword>
<evidence type="ECO:0000313" key="12">
    <source>
        <dbReference type="Proteomes" id="UP000549250"/>
    </source>
</evidence>
<proteinExistence type="inferred from homology"/>